<proteinExistence type="predicted"/>
<dbReference type="PANTHER" id="PTHR45694">
    <property type="entry name" value="GLUTAREDOXIN 2"/>
    <property type="match status" value="1"/>
</dbReference>
<dbReference type="EMBL" id="HBHP01032151">
    <property type="protein sequence ID" value="CAD9775811.1"/>
    <property type="molecule type" value="Transcribed_RNA"/>
</dbReference>
<evidence type="ECO:0000259" key="4">
    <source>
        <dbReference type="Pfam" id="PF00462"/>
    </source>
</evidence>
<dbReference type="InterPro" id="IPR036249">
    <property type="entry name" value="Thioredoxin-like_sf"/>
</dbReference>
<dbReference type="SUPFAM" id="SSF52833">
    <property type="entry name" value="Thioredoxin-like"/>
    <property type="match status" value="1"/>
</dbReference>
<evidence type="ECO:0000256" key="1">
    <source>
        <dbReference type="ARBA" id="ARBA00023157"/>
    </source>
</evidence>
<keyword evidence="1" id="KW-1015">Disulfide bond</keyword>
<dbReference type="InterPro" id="IPR014025">
    <property type="entry name" value="Glutaredoxin_subgr"/>
</dbReference>
<dbReference type="Gene3D" id="3.40.30.10">
    <property type="entry name" value="Glutaredoxin"/>
    <property type="match status" value="1"/>
</dbReference>
<gene>
    <name evidence="5" type="ORF">LSP00402_LOCUS19814</name>
</gene>
<reference evidence="5" key="1">
    <citation type="submission" date="2021-01" db="EMBL/GenBank/DDBJ databases">
        <authorList>
            <person name="Corre E."/>
            <person name="Pelletier E."/>
            <person name="Niang G."/>
            <person name="Scheremetjew M."/>
            <person name="Finn R."/>
            <person name="Kale V."/>
            <person name="Holt S."/>
            <person name="Cochrane G."/>
            <person name="Meng A."/>
            <person name="Brown T."/>
            <person name="Cohen L."/>
        </authorList>
    </citation>
    <scope>NUCLEOTIDE SEQUENCE</scope>
    <source>
        <strain evidence="5">CCMP622</strain>
    </source>
</reference>
<keyword evidence="2" id="KW-0676">Redox-active center</keyword>
<feature type="domain" description="Glutaredoxin" evidence="4">
    <location>
        <begin position="69"/>
        <end position="126"/>
    </location>
</feature>
<evidence type="ECO:0000256" key="2">
    <source>
        <dbReference type="ARBA" id="ARBA00023284"/>
    </source>
</evidence>
<organism evidence="5">
    <name type="scientific">Lotharella oceanica</name>
    <dbReference type="NCBI Taxonomy" id="641309"/>
    <lineage>
        <taxon>Eukaryota</taxon>
        <taxon>Sar</taxon>
        <taxon>Rhizaria</taxon>
        <taxon>Cercozoa</taxon>
        <taxon>Chlorarachniophyceae</taxon>
        <taxon>Lotharella</taxon>
    </lineage>
</organism>
<dbReference type="Pfam" id="PF00462">
    <property type="entry name" value="Glutaredoxin"/>
    <property type="match status" value="1"/>
</dbReference>
<feature type="region of interest" description="Disordered" evidence="3">
    <location>
        <begin position="35"/>
        <end position="56"/>
    </location>
</feature>
<evidence type="ECO:0000313" key="5">
    <source>
        <dbReference type="EMBL" id="CAD9775811.1"/>
    </source>
</evidence>
<evidence type="ECO:0000256" key="3">
    <source>
        <dbReference type="SAM" id="MobiDB-lite"/>
    </source>
</evidence>
<dbReference type="InterPro" id="IPR011767">
    <property type="entry name" value="GLR_AS"/>
</dbReference>
<dbReference type="GO" id="GO:0005737">
    <property type="term" value="C:cytoplasm"/>
    <property type="evidence" value="ECO:0007669"/>
    <property type="project" value="TreeGrafter"/>
</dbReference>
<dbReference type="PRINTS" id="PR00160">
    <property type="entry name" value="GLUTAREDOXIN"/>
</dbReference>
<sequence>MSNIVAAAAAAAARTTGIASKKTAATRLAAAAATAKPSSLRGPESSSAPPTEDGSIGSKLMEVVKSAPVVVFSSPTCPFCRATVDLLEEEGIEYVALNVDYDHRMALKELTTQSSVPSIWIGGKFVGGYGDGPEDWMGLKKLYASGTLHQMVDDANKA</sequence>
<name>A0A7S2U232_9EUKA</name>
<dbReference type="AlphaFoldDB" id="A0A7S2U232"/>
<protein>
    <recommendedName>
        <fullName evidence="4">Glutaredoxin domain-containing protein</fullName>
    </recommendedName>
</protein>
<dbReference type="GO" id="GO:0015038">
    <property type="term" value="F:glutathione disulfide oxidoreductase activity"/>
    <property type="evidence" value="ECO:0007669"/>
    <property type="project" value="TreeGrafter"/>
</dbReference>
<accession>A0A7S2U232</accession>
<dbReference type="InterPro" id="IPR002109">
    <property type="entry name" value="Glutaredoxin"/>
</dbReference>
<dbReference type="GO" id="GO:0034599">
    <property type="term" value="P:cellular response to oxidative stress"/>
    <property type="evidence" value="ECO:0007669"/>
    <property type="project" value="TreeGrafter"/>
</dbReference>
<dbReference type="PROSITE" id="PS00195">
    <property type="entry name" value="GLUTAREDOXIN_1"/>
    <property type="match status" value="1"/>
</dbReference>
<dbReference type="PROSITE" id="PS51354">
    <property type="entry name" value="GLUTAREDOXIN_2"/>
    <property type="match status" value="1"/>
</dbReference>
<dbReference type="PANTHER" id="PTHR45694:SF18">
    <property type="entry name" value="GLUTAREDOXIN-1-RELATED"/>
    <property type="match status" value="1"/>
</dbReference>